<organism evidence="1 2">
    <name type="scientific">Sphaerisporangium flaviroseum</name>
    <dbReference type="NCBI Taxonomy" id="509199"/>
    <lineage>
        <taxon>Bacteria</taxon>
        <taxon>Bacillati</taxon>
        <taxon>Actinomycetota</taxon>
        <taxon>Actinomycetes</taxon>
        <taxon>Streptosporangiales</taxon>
        <taxon>Streptosporangiaceae</taxon>
        <taxon>Sphaerisporangium</taxon>
    </lineage>
</organism>
<accession>A0ABP7HPS4</accession>
<protein>
    <recommendedName>
        <fullName evidence="3">MarR family transcriptional regulator</fullName>
    </recommendedName>
</protein>
<comment type="caution">
    <text evidence="1">The sequence shown here is derived from an EMBL/GenBank/DDBJ whole genome shotgun (WGS) entry which is preliminary data.</text>
</comment>
<evidence type="ECO:0008006" key="3">
    <source>
        <dbReference type="Google" id="ProtNLM"/>
    </source>
</evidence>
<name>A0ABP7HPS4_9ACTN</name>
<reference evidence="2" key="1">
    <citation type="journal article" date="2019" name="Int. J. Syst. Evol. Microbiol.">
        <title>The Global Catalogue of Microorganisms (GCM) 10K type strain sequencing project: providing services to taxonomists for standard genome sequencing and annotation.</title>
        <authorList>
            <consortium name="The Broad Institute Genomics Platform"/>
            <consortium name="The Broad Institute Genome Sequencing Center for Infectious Disease"/>
            <person name="Wu L."/>
            <person name="Ma J."/>
        </authorList>
    </citation>
    <scope>NUCLEOTIDE SEQUENCE [LARGE SCALE GENOMIC DNA]</scope>
    <source>
        <strain evidence="2">JCM 16908</strain>
    </source>
</reference>
<gene>
    <name evidence="1" type="ORF">GCM10022226_21330</name>
</gene>
<dbReference type="EMBL" id="BAAAZR010000002">
    <property type="protein sequence ID" value="GAA3801361.1"/>
    <property type="molecule type" value="Genomic_DNA"/>
</dbReference>
<proteinExistence type="predicted"/>
<dbReference type="Proteomes" id="UP001500888">
    <property type="component" value="Unassembled WGS sequence"/>
</dbReference>
<evidence type="ECO:0000313" key="2">
    <source>
        <dbReference type="Proteomes" id="UP001500888"/>
    </source>
</evidence>
<keyword evidence="2" id="KW-1185">Reference proteome</keyword>
<dbReference type="RefSeq" id="WP_344937331.1">
    <property type="nucleotide sequence ID" value="NZ_BAAAZR010000002.1"/>
</dbReference>
<evidence type="ECO:0000313" key="1">
    <source>
        <dbReference type="EMBL" id="GAA3801361.1"/>
    </source>
</evidence>
<sequence>MPDEKLSLPELAALIVLMREAREISNPELKERYGLTLVNPERQHLNDLKLVDSWKQGRAFAHVLTDSGWARLSEEFRTGIARPAGSPGAALYALLGGLQTFMDRTGHALADIFAEQTEPAPADEPATPPDGADIEARIRAAYATLARRPGTWVGLAEVRSLLRDVPRADVDGALRRLFLTNGVNLIPESNQKTLTPQDRDAAVIIGDQDKHLLWIGA</sequence>